<gene>
    <name evidence="2" type="ORF">GALL_540400</name>
</gene>
<protein>
    <submittedName>
        <fullName evidence="2">Uncharacterized protein</fullName>
    </submittedName>
</protein>
<dbReference type="AlphaFoldDB" id="A0A1J5NYR6"/>
<feature type="compositionally biased region" description="Basic and acidic residues" evidence="1">
    <location>
        <begin position="42"/>
        <end position="52"/>
    </location>
</feature>
<comment type="caution">
    <text evidence="2">The sequence shown here is derived from an EMBL/GenBank/DDBJ whole genome shotgun (WGS) entry which is preliminary data.</text>
</comment>
<dbReference type="EMBL" id="MLJW01008143">
    <property type="protein sequence ID" value="OIQ64409.1"/>
    <property type="molecule type" value="Genomic_DNA"/>
</dbReference>
<sequence length="118" mass="13242">MRRHKDPGGAIDKHAPIDADAARIRPQQSGDRVHHRGLARARAPEQRRHAPRRLERHIQREAVKLVAQRYRYRHAPDIRRATRVPTHSASNSAAIATTTEIATNRSAAPSAPGCCRKE</sequence>
<name>A0A1J5NYR6_9ZZZZ</name>
<evidence type="ECO:0000256" key="1">
    <source>
        <dbReference type="SAM" id="MobiDB-lite"/>
    </source>
</evidence>
<accession>A0A1J5NYR6</accession>
<reference evidence="2" key="1">
    <citation type="submission" date="2016-10" db="EMBL/GenBank/DDBJ databases">
        <title>Sequence of Gallionella enrichment culture.</title>
        <authorList>
            <person name="Poehlein A."/>
            <person name="Muehling M."/>
            <person name="Daniel R."/>
        </authorList>
    </citation>
    <scope>NUCLEOTIDE SEQUENCE</scope>
</reference>
<proteinExistence type="predicted"/>
<evidence type="ECO:0000313" key="2">
    <source>
        <dbReference type="EMBL" id="OIQ64409.1"/>
    </source>
</evidence>
<organism evidence="2">
    <name type="scientific">mine drainage metagenome</name>
    <dbReference type="NCBI Taxonomy" id="410659"/>
    <lineage>
        <taxon>unclassified sequences</taxon>
        <taxon>metagenomes</taxon>
        <taxon>ecological metagenomes</taxon>
    </lineage>
</organism>
<feature type="region of interest" description="Disordered" evidence="1">
    <location>
        <begin position="24"/>
        <end position="52"/>
    </location>
</feature>